<proteinExistence type="predicted"/>
<evidence type="ECO:0000313" key="1">
    <source>
        <dbReference type="EMBL" id="KAL3617988.1"/>
    </source>
</evidence>
<comment type="caution">
    <text evidence="1">The sequence shown here is derived from an EMBL/GenBank/DDBJ whole genome shotgun (WGS) entry which is preliminary data.</text>
</comment>
<sequence length="97" mass="10825">MYTHWALNGVDGETVAGPSVRIDSMYTGLALKGIDGESVVKPSIPMDSMWVSGLVSDSMADSRNRFWDHRNSFWDPPSNPFLGYMKRFLANSLRVSP</sequence>
<reference evidence="2" key="1">
    <citation type="journal article" date="2024" name="IScience">
        <title>Strigolactones Initiate the Formation of Haustorium-like Structures in Castilleja.</title>
        <authorList>
            <person name="Buerger M."/>
            <person name="Peterson D."/>
            <person name="Chory J."/>
        </authorList>
    </citation>
    <scope>NUCLEOTIDE SEQUENCE [LARGE SCALE GENOMIC DNA]</scope>
</reference>
<name>A0ABD3BL91_9LAMI</name>
<protein>
    <submittedName>
        <fullName evidence="1">Uncharacterized protein</fullName>
    </submittedName>
</protein>
<accession>A0ABD3BL91</accession>
<keyword evidence="2" id="KW-1185">Reference proteome</keyword>
<dbReference type="Proteomes" id="UP001632038">
    <property type="component" value="Unassembled WGS sequence"/>
</dbReference>
<organism evidence="1 2">
    <name type="scientific">Castilleja foliolosa</name>
    <dbReference type="NCBI Taxonomy" id="1961234"/>
    <lineage>
        <taxon>Eukaryota</taxon>
        <taxon>Viridiplantae</taxon>
        <taxon>Streptophyta</taxon>
        <taxon>Embryophyta</taxon>
        <taxon>Tracheophyta</taxon>
        <taxon>Spermatophyta</taxon>
        <taxon>Magnoliopsida</taxon>
        <taxon>eudicotyledons</taxon>
        <taxon>Gunneridae</taxon>
        <taxon>Pentapetalae</taxon>
        <taxon>asterids</taxon>
        <taxon>lamiids</taxon>
        <taxon>Lamiales</taxon>
        <taxon>Orobanchaceae</taxon>
        <taxon>Pedicularideae</taxon>
        <taxon>Castillejinae</taxon>
        <taxon>Castilleja</taxon>
    </lineage>
</organism>
<dbReference type="EMBL" id="JAVIJP010000081">
    <property type="protein sequence ID" value="KAL3617988.1"/>
    <property type="molecule type" value="Genomic_DNA"/>
</dbReference>
<dbReference type="AlphaFoldDB" id="A0ABD3BL91"/>
<evidence type="ECO:0000313" key="2">
    <source>
        <dbReference type="Proteomes" id="UP001632038"/>
    </source>
</evidence>
<gene>
    <name evidence="1" type="ORF">CASFOL_038309</name>
</gene>